<evidence type="ECO:0000313" key="1">
    <source>
        <dbReference type="EMBL" id="GIO39079.1"/>
    </source>
</evidence>
<proteinExistence type="predicted"/>
<dbReference type="InterPro" id="IPR037026">
    <property type="entry name" value="Vgr_OB-fold_dom_sf"/>
</dbReference>
<keyword evidence="2" id="KW-1185">Reference proteome</keyword>
<dbReference type="Gene3D" id="2.40.50.230">
    <property type="entry name" value="Gp5 N-terminal domain"/>
    <property type="match status" value="1"/>
</dbReference>
<comment type="caution">
    <text evidence="1">The sequence shown here is derived from an EMBL/GenBank/DDBJ whole genome shotgun (WGS) entry which is preliminary data.</text>
</comment>
<name>A0A919XU73_9BACL</name>
<evidence type="ECO:0000313" key="2">
    <source>
        <dbReference type="Proteomes" id="UP000681162"/>
    </source>
</evidence>
<organism evidence="1 2">
    <name type="scientific">Paenibacillus antibioticophila</name>
    <dbReference type="NCBI Taxonomy" id="1274374"/>
    <lineage>
        <taxon>Bacteria</taxon>
        <taxon>Bacillati</taxon>
        <taxon>Bacillota</taxon>
        <taxon>Bacilli</taxon>
        <taxon>Bacillales</taxon>
        <taxon>Paenibacillaceae</taxon>
        <taxon>Paenibacillus</taxon>
    </lineage>
</organism>
<dbReference type="EMBL" id="BORR01000017">
    <property type="protein sequence ID" value="GIO39079.1"/>
    <property type="molecule type" value="Genomic_DNA"/>
</dbReference>
<gene>
    <name evidence="1" type="ORF">J41TS12_39400</name>
</gene>
<dbReference type="Proteomes" id="UP000681162">
    <property type="component" value="Unassembled WGS sequence"/>
</dbReference>
<protein>
    <recommendedName>
        <fullName evidence="3">Phage baseplate assembly protein V</fullName>
    </recommendedName>
</protein>
<dbReference type="AlphaFoldDB" id="A0A919XU73"/>
<evidence type="ECO:0008006" key="3">
    <source>
        <dbReference type="Google" id="ProtNLM"/>
    </source>
</evidence>
<sequence length="136" mass="14319">MVAMSKLIQAGIVSSVDAAAGTVRVTFPDQDDRVSDDLPVLTPGGWARGNALPLPGESVLCAFLGNGSAGFCLGSYYTDDETPPGTPQQWGVWFEDGSQVYYDRILKKLVVKAAGGVKIEGDLEVTGSIKRAGEIL</sequence>
<accession>A0A919XU73</accession>
<reference evidence="1 2" key="1">
    <citation type="submission" date="2021-03" db="EMBL/GenBank/DDBJ databases">
        <title>Antimicrobial resistance genes in bacteria isolated from Japanese honey, and their potential for conferring macrolide and lincosamide resistance in the American foulbrood pathogen Paenibacillus larvae.</title>
        <authorList>
            <person name="Okamoto M."/>
            <person name="Kumagai M."/>
            <person name="Kanamori H."/>
            <person name="Takamatsu D."/>
        </authorList>
    </citation>
    <scope>NUCLEOTIDE SEQUENCE [LARGE SCALE GENOMIC DNA]</scope>
    <source>
        <strain evidence="1 2">J41TS12</strain>
    </source>
</reference>